<organism evidence="2 3">
    <name type="scientific">Salinirubrum litoreum</name>
    <dbReference type="NCBI Taxonomy" id="1126234"/>
    <lineage>
        <taxon>Archaea</taxon>
        <taxon>Methanobacteriati</taxon>
        <taxon>Methanobacteriota</taxon>
        <taxon>Stenosarchaea group</taxon>
        <taxon>Halobacteria</taxon>
        <taxon>Halobacteriales</taxon>
        <taxon>Haloferacaceae</taxon>
        <taxon>Salinirubrum</taxon>
    </lineage>
</organism>
<dbReference type="Proteomes" id="UP001596201">
    <property type="component" value="Unassembled WGS sequence"/>
</dbReference>
<feature type="transmembrane region" description="Helical" evidence="1">
    <location>
        <begin position="38"/>
        <end position="57"/>
    </location>
</feature>
<feature type="transmembrane region" description="Helical" evidence="1">
    <location>
        <begin position="69"/>
        <end position="86"/>
    </location>
</feature>
<accession>A0ABD5RAR5</accession>
<evidence type="ECO:0000313" key="3">
    <source>
        <dbReference type="Proteomes" id="UP001596201"/>
    </source>
</evidence>
<sequence length="111" mass="11706">MSESDDGPTRTQQIVRVLALVLVGVVAAGAISQLSTQGLAAAPSALISLYVVSVVAYGTLRDEMDTTRFRVAFYVGVALWGALRVYEGDGLWALGLFVVGAALLVRELYAS</sequence>
<keyword evidence="1" id="KW-1133">Transmembrane helix</keyword>
<dbReference type="RefSeq" id="WP_227227671.1">
    <property type="nucleotide sequence ID" value="NZ_JAJCVJ010000001.1"/>
</dbReference>
<gene>
    <name evidence="2" type="ORF">ACFPJ5_08610</name>
</gene>
<protein>
    <submittedName>
        <fullName evidence="2">Uncharacterized protein</fullName>
    </submittedName>
</protein>
<evidence type="ECO:0000256" key="1">
    <source>
        <dbReference type="SAM" id="Phobius"/>
    </source>
</evidence>
<dbReference type="EMBL" id="JBHSKX010000001">
    <property type="protein sequence ID" value="MFC5367000.1"/>
    <property type="molecule type" value="Genomic_DNA"/>
</dbReference>
<evidence type="ECO:0000313" key="2">
    <source>
        <dbReference type="EMBL" id="MFC5367000.1"/>
    </source>
</evidence>
<keyword evidence="1" id="KW-0812">Transmembrane</keyword>
<keyword evidence="3" id="KW-1185">Reference proteome</keyword>
<name>A0ABD5RAR5_9EURY</name>
<proteinExistence type="predicted"/>
<dbReference type="AlphaFoldDB" id="A0ABD5RAR5"/>
<keyword evidence="1" id="KW-0472">Membrane</keyword>
<feature type="transmembrane region" description="Helical" evidence="1">
    <location>
        <begin position="14"/>
        <end position="32"/>
    </location>
</feature>
<feature type="transmembrane region" description="Helical" evidence="1">
    <location>
        <begin position="92"/>
        <end position="109"/>
    </location>
</feature>
<reference evidence="2 3" key="1">
    <citation type="journal article" date="2019" name="Int. J. Syst. Evol. Microbiol.">
        <title>The Global Catalogue of Microorganisms (GCM) 10K type strain sequencing project: providing services to taxonomists for standard genome sequencing and annotation.</title>
        <authorList>
            <consortium name="The Broad Institute Genomics Platform"/>
            <consortium name="The Broad Institute Genome Sequencing Center for Infectious Disease"/>
            <person name="Wu L."/>
            <person name="Ma J."/>
        </authorList>
    </citation>
    <scope>NUCLEOTIDE SEQUENCE [LARGE SCALE GENOMIC DNA]</scope>
    <source>
        <strain evidence="2 3">CGMCC 1.12237</strain>
    </source>
</reference>
<comment type="caution">
    <text evidence="2">The sequence shown here is derived from an EMBL/GenBank/DDBJ whole genome shotgun (WGS) entry which is preliminary data.</text>
</comment>